<gene>
    <name evidence="2" type="ORF">CEURO_LOCUS4501</name>
</gene>
<dbReference type="Pfam" id="PF14223">
    <property type="entry name" value="Retrotran_gag_2"/>
    <property type="match status" value="1"/>
</dbReference>
<dbReference type="PANTHER" id="PTHR47481:SF28">
    <property type="entry name" value="RETROTRANSPOSON COPIA-LIKE N-TERMINAL DOMAIN-CONTAINING PROTEIN"/>
    <property type="match status" value="1"/>
</dbReference>
<dbReference type="PANTHER" id="PTHR47481">
    <property type="match status" value="1"/>
</dbReference>
<protein>
    <submittedName>
        <fullName evidence="2">Uncharacterized protein</fullName>
    </submittedName>
</protein>
<organism evidence="2 3">
    <name type="scientific">Cuscuta europaea</name>
    <name type="common">European dodder</name>
    <dbReference type="NCBI Taxonomy" id="41803"/>
    <lineage>
        <taxon>Eukaryota</taxon>
        <taxon>Viridiplantae</taxon>
        <taxon>Streptophyta</taxon>
        <taxon>Embryophyta</taxon>
        <taxon>Tracheophyta</taxon>
        <taxon>Spermatophyta</taxon>
        <taxon>Magnoliopsida</taxon>
        <taxon>eudicotyledons</taxon>
        <taxon>Gunneridae</taxon>
        <taxon>Pentapetalae</taxon>
        <taxon>asterids</taxon>
        <taxon>lamiids</taxon>
        <taxon>Solanales</taxon>
        <taxon>Convolvulaceae</taxon>
        <taxon>Cuscuteae</taxon>
        <taxon>Cuscuta</taxon>
        <taxon>Cuscuta subgen. Cuscuta</taxon>
    </lineage>
</organism>
<sequence>MMMLVLPPLTLTLLPGKSVIALFFCGSNPLYLSVLCPLVARSTSSQATWLTIERTFQAQTRARCLAMKNQLQTLSKGSLSMMDYLERKRQIADSLAENLHPISDEDLIGYILGGLDSSYASFTSAFMIHCDGATVDTLAGLLLQGEARLDHELARQAATQLPMVPGPAPAHFPPPMAHKVSRNNTQPSFNSPGTSTSSSRGTDQRRCCLHCQLCNNPGHEAINCWQCTNQTDYPSRRPNPREPPRQANVANFTGLSRIIDPSWYFDIEPLIMFPLTSTN</sequence>
<feature type="compositionally biased region" description="Low complexity" evidence="1">
    <location>
        <begin position="187"/>
        <end position="201"/>
    </location>
</feature>
<dbReference type="OrthoDB" id="1303091at2759"/>
<keyword evidence="3" id="KW-1185">Reference proteome</keyword>
<dbReference type="Proteomes" id="UP001152484">
    <property type="component" value="Unassembled WGS sequence"/>
</dbReference>
<dbReference type="EMBL" id="CAMAPE010000008">
    <property type="protein sequence ID" value="CAH9072739.1"/>
    <property type="molecule type" value="Genomic_DNA"/>
</dbReference>
<evidence type="ECO:0000256" key="1">
    <source>
        <dbReference type="SAM" id="MobiDB-lite"/>
    </source>
</evidence>
<reference evidence="2" key="1">
    <citation type="submission" date="2022-07" db="EMBL/GenBank/DDBJ databases">
        <authorList>
            <person name="Macas J."/>
            <person name="Novak P."/>
            <person name="Neumann P."/>
        </authorList>
    </citation>
    <scope>NUCLEOTIDE SEQUENCE</scope>
</reference>
<dbReference type="AlphaFoldDB" id="A0A9P0YRC4"/>
<proteinExistence type="predicted"/>
<accession>A0A9P0YRC4</accession>
<evidence type="ECO:0000313" key="2">
    <source>
        <dbReference type="EMBL" id="CAH9072739.1"/>
    </source>
</evidence>
<evidence type="ECO:0000313" key="3">
    <source>
        <dbReference type="Proteomes" id="UP001152484"/>
    </source>
</evidence>
<name>A0A9P0YRC4_CUSEU</name>
<feature type="region of interest" description="Disordered" evidence="1">
    <location>
        <begin position="177"/>
        <end position="202"/>
    </location>
</feature>
<comment type="caution">
    <text evidence="2">The sequence shown here is derived from an EMBL/GenBank/DDBJ whole genome shotgun (WGS) entry which is preliminary data.</text>
</comment>